<dbReference type="AlphaFoldDB" id="A0A955LVL9"/>
<dbReference type="Pfam" id="PF13416">
    <property type="entry name" value="SBP_bac_8"/>
    <property type="match status" value="1"/>
</dbReference>
<dbReference type="EMBL" id="JAGQKY010000048">
    <property type="protein sequence ID" value="MCA9397486.1"/>
    <property type="molecule type" value="Genomic_DNA"/>
</dbReference>
<organism evidence="2 3">
    <name type="scientific">candidate division WWE3 bacterium</name>
    <dbReference type="NCBI Taxonomy" id="2053526"/>
    <lineage>
        <taxon>Bacteria</taxon>
        <taxon>Katanobacteria</taxon>
    </lineage>
</organism>
<name>A0A955LVL9_UNCKA</name>
<evidence type="ECO:0000256" key="1">
    <source>
        <dbReference type="SAM" id="Phobius"/>
    </source>
</evidence>
<keyword evidence="1" id="KW-0472">Membrane</keyword>
<comment type="caution">
    <text evidence="2">The sequence shown here is derived from an EMBL/GenBank/DDBJ whole genome shotgun (WGS) entry which is preliminary data.</text>
</comment>
<evidence type="ECO:0000313" key="3">
    <source>
        <dbReference type="Proteomes" id="UP000699691"/>
    </source>
</evidence>
<dbReference type="PANTHER" id="PTHR43649">
    <property type="entry name" value="ARABINOSE-BINDING PROTEIN-RELATED"/>
    <property type="match status" value="1"/>
</dbReference>
<proteinExistence type="predicted"/>
<dbReference type="InterPro" id="IPR006059">
    <property type="entry name" value="SBP"/>
</dbReference>
<feature type="transmembrane region" description="Helical" evidence="1">
    <location>
        <begin position="12"/>
        <end position="31"/>
    </location>
</feature>
<reference evidence="2" key="1">
    <citation type="submission" date="2020-04" db="EMBL/GenBank/DDBJ databases">
        <authorList>
            <person name="Zhang T."/>
        </authorList>
    </citation>
    <scope>NUCLEOTIDE SEQUENCE</scope>
    <source>
        <strain evidence="2">HKST-UBA02</strain>
    </source>
</reference>
<dbReference type="PANTHER" id="PTHR43649:SF12">
    <property type="entry name" value="DIACETYLCHITOBIOSE BINDING PROTEIN DASA"/>
    <property type="match status" value="1"/>
</dbReference>
<dbReference type="Gene3D" id="3.40.190.10">
    <property type="entry name" value="Periplasmic binding protein-like II"/>
    <property type="match status" value="1"/>
</dbReference>
<dbReference type="PROSITE" id="PS51257">
    <property type="entry name" value="PROKAR_LIPOPROTEIN"/>
    <property type="match status" value="1"/>
</dbReference>
<keyword evidence="1" id="KW-1133">Transmembrane helix</keyword>
<dbReference type="Proteomes" id="UP000699691">
    <property type="component" value="Unassembled WGS sequence"/>
</dbReference>
<sequence length="455" mass="50461">MKQAVKRIIIGLYFLTLSVVLTGCTVPLIGVEITFPEWVPFIGGESRSPVTLEYWGLWENDLVMQPFFDSYKQEREFVSVDYQVRDPRQHFETVRSRLNAGNPPDIVRVHSTWVPYLVDGLEPMPDNLLASSDYINAFYPVVSEDLIVGGRVYGVPIGIDGLALVYNEDLLEAEGITQPPQTWSELRTYAADLTKKNSRGEIFQGGAALGYTTQIDHFSDIVGLMMAQSGITFMDDEGKVNFNSFVVDGNNLASEALLFYTKFGSSEQSYNPNWNGSTEAFIEGKVAMILVPSYRLIEIFNANPSFSVKVTTAPQLGSSDSEIANWASYWVEVVPKAGQRPSESWQLLAHMMQPDNLVEFYRAASAERGFGEPYPRPDLASTLSIDQRVQPYVAQAATYTSWPFADGTHDVILNDAIIEVLARYVESVRRGGNVNDAVNGAVAEIQKIVDTVGGN</sequence>
<keyword evidence="1" id="KW-0812">Transmembrane</keyword>
<dbReference type="SUPFAM" id="SSF53850">
    <property type="entry name" value="Periplasmic binding protein-like II"/>
    <property type="match status" value="1"/>
</dbReference>
<protein>
    <submittedName>
        <fullName evidence="2">Extracellular solute-binding protein</fullName>
    </submittedName>
</protein>
<dbReference type="InterPro" id="IPR050490">
    <property type="entry name" value="Bact_solute-bd_prot1"/>
</dbReference>
<evidence type="ECO:0000313" key="2">
    <source>
        <dbReference type="EMBL" id="MCA9397486.1"/>
    </source>
</evidence>
<accession>A0A955LVL9</accession>
<reference evidence="2" key="2">
    <citation type="journal article" date="2021" name="Microbiome">
        <title>Successional dynamics and alternative stable states in a saline activated sludge microbial community over 9 years.</title>
        <authorList>
            <person name="Wang Y."/>
            <person name="Ye J."/>
            <person name="Ju F."/>
            <person name="Liu L."/>
            <person name="Boyd J.A."/>
            <person name="Deng Y."/>
            <person name="Parks D.H."/>
            <person name="Jiang X."/>
            <person name="Yin X."/>
            <person name="Woodcroft B.J."/>
            <person name="Tyson G.W."/>
            <person name="Hugenholtz P."/>
            <person name="Polz M.F."/>
            <person name="Zhang T."/>
        </authorList>
    </citation>
    <scope>NUCLEOTIDE SEQUENCE</scope>
    <source>
        <strain evidence="2">HKST-UBA02</strain>
    </source>
</reference>
<gene>
    <name evidence="2" type="ORF">KC573_01540</name>
</gene>